<dbReference type="Pfam" id="PF00855">
    <property type="entry name" value="PWWP"/>
    <property type="match status" value="1"/>
</dbReference>
<feature type="region of interest" description="Disordered" evidence="1">
    <location>
        <begin position="611"/>
        <end position="644"/>
    </location>
</feature>
<gene>
    <name evidence="3" type="ORF">Cgig2_005588</name>
</gene>
<dbReference type="SMART" id="SM00293">
    <property type="entry name" value="PWWP"/>
    <property type="match status" value="1"/>
</dbReference>
<dbReference type="PANTHER" id="PTHR10688:SF3">
    <property type="entry name" value="PWWP DOMAIN-CONTAINING PROTEIN 6"/>
    <property type="match status" value="1"/>
</dbReference>
<feature type="region of interest" description="Disordered" evidence="1">
    <location>
        <begin position="415"/>
        <end position="451"/>
    </location>
</feature>
<evidence type="ECO:0000313" key="3">
    <source>
        <dbReference type="EMBL" id="KAJ8449566.1"/>
    </source>
</evidence>
<feature type="compositionally biased region" description="Basic residues" evidence="1">
    <location>
        <begin position="909"/>
        <end position="921"/>
    </location>
</feature>
<feature type="domain" description="PWWP" evidence="2">
    <location>
        <begin position="215"/>
        <end position="276"/>
    </location>
</feature>
<dbReference type="SUPFAM" id="SSF63748">
    <property type="entry name" value="Tudor/PWWP/MBT"/>
    <property type="match status" value="1"/>
</dbReference>
<feature type="region of interest" description="Disordered" evidence="1">
    <location>
        <begin position="1"/>
        <end position="166"/>
    </location>
</feature>
<dbReference type="Gene3D" id="2.30.30.140">
    <property type="match status" value="1"/>
</dbReference>
<comment type="caution">
    <text evidence="3">The sequence shown here is derived from an EMBL/GenBank/DDBJ whole genome shotgun (WGS) entry which is preliminary data.</text>
</comment>
<evidence type="ECO:0000313" key="4">
    <source>
        <dbReference type="Proteomes" id="UP001153076"/>
    </source>
</evidence>
<feature type="region of interest" description="Disordered" evidence="1">
    <location>
        <begin position="769"/>
        <end position="817"/>
    </location>
</feature>
<feature type="compositionally biased region" description="Basic and acidic residues" evidence="1">
    <location>
        <begin position="191"/>
        <end position="207"/>
    </location>
</feature>
<feature type="compositionally biased region" description="Basic and acidic residues" evidence="1">
    <location>
        <begin position="145"/>
        <end position="166"/>
    </location>
</feature>
<dbReference type="OrthoDB" id="62853at2759"/>
<dbReference type="AlphaFoldDB" id="A0A9Q1QQ37"/>
<feature type="region of interest" description="Disordered" evidence="1">
    <location>
        <begin position="909"/>
        <end position="942"/>
    </location>
</feature>
<reference evidence="3" key="1">
    <citation type="submission" date="2022-04" db="EMBL/GenBank/DDBJ databases">
        <title>Carnegiea gigantea Genome sequencing and assembly v2.</title>
        <authorList>
            <person name="Copetti D."/>
            <person name="Sanderson M.J."/>
            <person name="Burquez A."/>
            <person name="Wojciechowski M.F."/>
        </authorList>
    </citation>
    <scope>NUCLEOTIDE SEQUENCE</scope>
    <source>
        <strain evidence="3">SGP5-SGP5p</strain>
        <tissue evidence="3">Aerial part</tissue>
    </source>
</reference>
<dbReference type="InterPro" id="IPR000313">
    <property type="entry name" value="PWWP_dom"/>
</dbReference>
<dbReference type="PANTHER" id="PTHR10688">
    <property type="entry name" value="PWWP DOMAIN-CONTAINING PROTEIN"/>
    <property type="match status" value="1"/>
</dbReference>
<accession>A0A9Q1QQ37</accession>
<feature type="region of interest" description="Disordered" evidence="1">
    <location>
        <begin position="471"/>
        <end position="589"/>
    </location>
</feature>
<feature type="compositionally biased region" description="Polar residues" evidence="1">
    <location>
        <begin position="536"/>
        <end position="549"/>
    </location>
</feature>
<organism evidence="3 4">
    <name type="scientific">Carnegiea gigantea</name>
    <dbReference type="NCBI Taxonomy" id="171969"/>
    <lineage>
        <taxon>Eukaryota</taxon>
        <taxon>Viridiplantae</taxon>
        <taxon>Streptophyta</taxon>
        <taxon>Embryophyta</taxon>
        <taxon>Tracheophyta</taxon>
        <taxon>Spermatophyta</taxon>
        <taxon>Magnoliopsida</taxon>
        <taxon>eudicotyledons</taxon>
        <taxon>Gunneridae</taxon>
        <taxon>Pentapetalae</taxon>
        <taxon>Caryophyllales</taxon>
        <taxon>Cactineae</taxon>
        <taxon>Cactaceae</taxon>
        <taxon>Cactoideae</taxon>
        <taxon>Echinocereeae</taxon>
        <taxon>Carnegiea</taxon>
    </lineage>
</organism>
<feature type="compositionally biased region" description="Basic and acidic residues" evidence="1">
    <location>
        <begin position="471"/>
        <end position="487"/>
    </location>
</feature>
<protein>
    <recommendedName>
        <fullName evidence="2">PWWP domain-containing protein</fullName>
    </recommendedName>
</protein>
<proteinExistence type="predicted"/>
<dbReference type="CDD" id="cd05162">
    <property type="entry name" value="PWWP"/>
    <property type="match status" value="1"/>
</dbReference>
<feature type="region of interest" description="Disordered" evidence="1">
    <location>
        <begin position="187"/>
        <end position="207"/>
    </location>
</feature>
<feature type="compositionally biased region" description="Basic and acidic residues" evidence="1">
    <location>
        <begin position="507"/>
        <end position="527"/>
    </location>
</feature>
<sequence length="1050" mass="115221">MESDINPVEVKRVEEIDGSSGMVSDEPLKDGESQGCFDGGSRVLDTKGITCGGPVDGGEGDGDDFNVNMPLKELSIRKNLRDQKTGGKEDSFGGSGFKKLLKETEFGERNDQNGSGGLTGEEGLSQKPECGDGGNDNSTKAVGDYGREEEHLKVESGDGRDSNVKVVDSDKKVAEVLGSISQRTRNRVVKGKKEEIKDRDVEQSDGDGHESGFCMGDFVWGKIKSHPWWPGRIYDPSNASDLALKYKHEGRLLVAYFGDGTFAWCDPSQLKPFEENFEEMSKQSSLKNFVTAVEEAVDEFCCLVELQMTLASAKEEGQSSLPLVVNAGIKEGVHVPLDGVAKSSVVHFEPAKILAEIRRFAITISVTNMLELRVIKSCLSGFYHTKGGYSLPAYHEPLGVEELVGIDTAMRDGLAPVPDEEDWSVSPGDLSVAQTGPETPDGSKSRKRRKEKSIAELLGLDAKVELEVNHTGSIKEEMQSGKMESKSGKKKRKFINEDQADGDEWNQDDKTEINKEDGQLGKVESKSGRKKRKLGENQNHVVGNSVTTRSRTRKKEEPAGATTVEKKPSSDEEDGRARKDERRMKRFPKDRKISISVGLENGLVAEEIQERISPREKKRSKYLSPPYTSPLQKQRILGSPGGPLEFSDVARMGERMSKAAGKLVGSPPIVKCSAETFQKSSKGLTSLHEKSHHADNPTSKMDLSPKVDGSIKGIGSSDEVLSEMRSAALDPLTPRKDHSFDTIKGFLSSYRSANYKDGSDYNLYKKHIAGQKKRKQNSHGSDRKLRNQVARDTSEPKTPRIAAKKKERKSDLRAESQLANGSVSSAALLITFPQEFTLPTKEALLKMHSRFGHLDESKTEVIPKSSSAKIVFFKSSDAEAAMHSMHKSSPFGSAKVSYQIQRLTAAGSKAKKINAQNKKKSKLSETQESKSSEQNPPAAPDNEPLAVIFIKQKLEAMNSMLAQTDGKMSDETKSNLENEVEQLLKKGVHIYVAGTCDLRTSTVSVIGFVMIALSTSHAASVEYTALPCEKRLVINMAVFTRLTVRVEWGM</sequence>
<feature type="compositionally biased region" description="Basic and acidic residues" evidence="1">
    <location>
        <begin position="100"/>
        <end position="111"/>
    </location>
</feature>
<name>A0A9Q1QQ37_9CARY</name>
<dbReference type="Proteomes" id="UP001153076">
    <property type="component" value="Unassembled WGS sequence"/>
</dbReference>
<feature type="compositionally biased region" description="Basic and acidic residues" evidence="1">
    <location>
        <begin position="74"/>
        <end position="91"/>
    </location>
</feature>
<evidence type="ECO:0000256" key="1">
    <source>
        <dbReference type="SAM" id="MobiDB-lite"/>
    </source>
</evidence>
<evidence type="ECO:0000259" key="2">
    <source>
        <dbReference type="PROSITE" id="PS50812"/>
    </source>
</evidence>
<dbReference type="PROSITE" id="PS50812">
    <property type="entry name" value="PWWP"/>
    <property type="match status" value="1"/>
</dbReference>
<keyword evidence="4" id="KW-1185">Reference proteome</keyword>
<dbReference type="EMBL" id="JAKOGI010000020">
    <property type="protein sequence ID" value="KAJ8449566.1"/>
    <property type="molecule type" value="Genomic_DNA"/>
</dbReference>
<dbReference type="InterPro" id="IPR052657">
    <property type="entry name" value="PDP_family_Arabidopsis"/>
</dbReference>
<feature type="compositionally biased region" description="Basic and acidic residues" evidence="1">
    <location>
        <begin position="922"/>
        <end position="931"/>
    </location>
</feature>
<feature type="region of interest" description="Disordered" evidence="1">
    <location>
        <begin position="683"/>
        <end position="714"/>
    </location>
</feature>
<feature type="compositionally biased region" description="Basic and acidic residues" evidence="1">
    <location>
        <begin position="554"/>
        <end position="583"/>
    </location>
</feature>